<comment type="caution">
    <text evidence="3">The sequence shown here is derived from an EMBL/GenBank/DDBJ whole genome shotgun (WGS) entry which is preliminary data.</text>
</comment>
<keyword evidence="1" id="KW-0378">Hydrolase</keyword>
<dbReference type="InterPro" id="IPR050212">
    <property type="entry name" value="Ntdp-like"/>
</dbReference>
<name>I1A6N0_9BACT</name>
<dbReference type="EMBL" id="AJFU01000004">
    <property type="protein sequence ID" value="EIE42151.1"/>
    <property type="molecule type" value="Genomic_DNA"/>
</dbReference>
<dbReference type="GO" id="GO:0016787">
    <property type="term" value="F:hydrolase activity"/>
    <property type="evidence" value="ECO:0007669"/>
    <property type="project" value="UniProtKB-KW"/>
</dbReference>
<dbReference type="SUPFAM" id="SSF159234">
    <property type="entry name" value="FomD-like"/>
    <property type="match status" value="1"/>
</dbReference>
<dbReference type="PANTHER" id="PTHR39159:SF1">
    <property type="entry name" value="UPF0374 PROTEIN YGAC"/>
    <property type="match status" value="1"/>
</dbReference>
<protein>
    <recommendedName>
        <fullName evidence="2">DUF402 domain-containing protein</fullName>
    </recommendedName>
</protein>
<accession>I1A6N0</accession>
<dbReference type="RefSeq" id="WP_004795658.1">
    <property type="nucleotide sequence ID" value="NZ_AJFU01000004.1"/>
</dbReference>
<dbReference type="AlphaFoldDB" id="I1A6N0"/>
<dbReference type="PATRIC" id="fig|1131455.3.peg.187"/>
<gene>
    <name evidence="3" type="ORF">MCANUFG4_00913</name>
</gene>
<evidence type="ECO:0000256" key="1">
    <source>
        <dbReference type="ARBA" id="ARBA00022801"/>
    </source>
</evidence>
<feature type="domain" description="DUF402" evidence="2">
    <location>
        <begin position="22"/>
        <end position="163"/>
    </location>
</feature>
<dbReference type="PANTHER" id="PTHR39159">
    <property type="match status" value="1"/>
</dbReference>
<keyword evidence="4" id="KW-1185">Reference proteome</keyword>
<sequence length="222" mass="26526">MEWDFSEIKVGKMINVQAYKHDGFLYRQWTNAKIIFHNKRHIVLSLKGTRVIETLKSRKGWSYKDDALWFIPKKAFYNTIVMFKVGLGKSYYTNLASAPIFEDNTIKFIDYDLDLKSYPTKELQIVDKEEFNENSKRYGYTPIMKSKILNEVKNIVDLYSTNEYFFNDGIIDYYLEIMHKDKLITDNKFEAYRSIKNNSLCEETDMINSLRNFNKTKKHYKN</sequence>
<evidence type="ECO:0000313" key="3">
    <source>
        <dbReference type="EMBL" id="EIE42151.1"/>
    </source>
</evidence>
<evidence type="ECO:0000313" key="4">
    <source>
        <dbReference type="Proteomes" id="UP000006229"/>
    </source>
</evidence>
<dbReference type="InterPro" id="IPR007295">
    <property type="entry name" value="DUF402"/>
</dbReference>
<dbReference type="InterPro" id="IPR035930">
    <property type="entry name" value="FomD-like_sf"/>
</dbReference>
<dbReference type="Gene3D" id="2.40.380.10">
    <property type="entry name" value="FomD-like"/>
    <property type="match status" value="1"/>
</dbReference>
<organism evidence="3 4">
    <name type="scientific">Mycoplasmopsis canis UFG4</name>
    <dbReference type="NCBI Taxonomy" id="1131455"/>
    <lineage>
        <taxon>Bacteria</taxon>
        <taxon>Bacillati</taxon>
        <taxon>Mycoplasmatota</taxon>
        <taxon>Mycoplasmoidales</taxon>
        <taxon>Metamycoplasmataceae</taxon>
        <taxon>Mycoplasmopsis</taxon>
    </lineage>
</organism>
<dbReference type="Pfam" id="PF04167">
    <property type="entry name" value="DUF402"/>
    <property type="match status" value="1"/>
</dbReference>
<proteinExistence type="predicted"/>
<dbReference type="Proteomes" id="UP000006229">
    <property type="component" value="Unassembled WGS sequence"/>
</dbReference>
<evidence type="ECO:0000259" key="2">
    <source>
        <dbReference type="Pfam" id="PF04167"/>
    </source>
</evidence>
<dbReference type="OrthoDB" id="1645325at2"/>
<reference evidence="3 4" key="1">
    <citation type="journal article" date="2012" name="J. Bacteriol.">
        <title>Genome annotation of five Mycoplasma canis strains.</title>
        <authorList>
            <person name="Brown D.R."/>
            <person name="May M."/>
            <person name="Michaels D.L."/>
            <person name="Barbet A.F."/>
        </authorList>
    </citation>
    <scope>NUCLEOTIDE SEQUENCE [LARGE SCALE GENOMIC DNA]</scope>
    <source>
        <strain evidence="3 4">UFG4</strain>
    </source>
</reference>